<dbReference type="InterPro" id="IPR045851">
    <property type="entry name" value="AMP-bd_C_sf"/>
</dbReference>
<dbReference type="AlphaFoldDB" id="A0A3A5H4I3"/>
<dbReference type="GO" id="GO:0004467">
    <property type="term" value="F:long-chain fatty acid-CoA ligase activity"/>
    <property type="evidence" value="ECO:0007669"/>
    <property type="project" value="UniProtKB-EC"/>
</dbReference>
<comment type="catalytic activity">
    <reaction evidence="5">
        <text>a long-chain fatty acid + ATP + CoA = a long-chain fatty acyl-CoA + AMP + diphosphate</text>
        <dbReference type="Rhea" id="RHEA:15421"/>
        <dbReference type="ChEBI" id="CHEBI:30616"/>
        <dbReference type="ChEBI" id="CHEBI:33019"/>
        <dbReference type="ChEBI" id="CHEBI:57287"/>
        <dbReference type="ChEBI" id="CHEBI:57560"/>
        <dbReference type="ChEBI" id="CHEBI:83139"/>
        <dbReference type="ChEBI" id="CHEBI:456215"/>
        <dbReference type="EC" id="6.2.1.3"/>
    </reaction>
    <physiologicalReaction direction="left-to-right" evidence="5">
        <dbReference type="Rhea" id="RHEA:15422"/>
    </physiologicalReaction>
</comment>
<dbReference type="InterPro" id="IPR000873">
    <property type="entry name" value="AMP-dep_synth/lig_dom"/>
</dbReference>
<evidence type="ECO:0000256" key="6">
    <source>
        <dbReference type="ARBA" id="ARBA00032875"/>
    </source>
</evidence>
<keyword evidence="3" id="KW-0276">Fatty acid metabolism</keyword>
<dbReference type="GO" id="GO:0016020">
    <property type="term" value="C:membrane"/>
    <property type="evidence" value="ECO:0007669"/>
    <property type="project" value="TreeGrafter"/>
</dbReference>
<dbReference type="InterPro" id="IPR020845">
    <property type="entry name" value="AMP-binding_CS"/>
</dbReference>
<comment type="similarity">
    <text evidence="1">Belongs to the ATP-dependent AMP-binding enzyme family.</text>
</comment>
<comment type="caution">
    <text evidence="8">The sequence shown here is derived from an EMBL/GenBank/DDBJ whole genome shotgun (WGS) entry which is preliminary data.</text>
</comment>
<proteinExistence type="inferred from homology"/>
<dbReference type="RefSeq" id="WP_120059513.1">
    <property type="nucleotide sequence ID" value="NZ_QYRP01000002.1"/>
</dbReference>
<keyword evidence="2 8" id="KW-0436">Ligase</keyword>
<dbReference type="Proteomes" id="UP000276542">
    <property type="component" value="Unassembled WGS sequence"/>
</dbReference>
<dbReference type="Gene3D" id="3.30.300.30">
    <property type="match status" value="1"/>
</dbReference>
<evidence type="ECO:0000313" key="9">
    <source>
        <dbReference type="Proteomes" id="UP000276542"/>
    </source>
</evidence>
<feature type="domain" description="AMP-dependent synthetase/ligase" evidence="7">
    <location>
        <begin position="10"/>
        <end position="435"/>
    </location>
</feature>
<evidence type="ECO:0000256" key="5">
    <source>
        <dbReference type="ARBA" id="ARBA00024484"/>
    </source>
</evidence>
<keyword evidence="4" id="KW-0443">Lipid metabolism</keyword>
<evidence type="ECO:0000256" key="2">
    <source>
        <dbReference type="ARBA" id="ARBA00022598"/>
    </source>
</evidence>
<organism evidence="8 9">
    <name type="scientific">Nocardioides cavernaquae</name>
    <dbReference type="NCBI Taxonomy" id="2321396"/>
    <lineage>
        <taxon>Bacteria</taxon>
        <taxon>Bacillati</taxon>
        <taxon>Actinomycetota</taxon>
        <taxon>Actinomycetes</taxon>
        <taxon>Propionibacteriales</taxon>
        <taxon>Nocardioidaceae</taxon>
        <taxon>Nocardioides</taxon>
    </lineage>
</organism>
<evidence type="ECO:0000313" key="8">
    <source>
        <dbReference type="EMBL" id="RJS45613.1"/>
    </source>
</evidence>
<evidence type="ECO:0000256" key="1">
    <source>
        <dbReference type="ARBA" id="ARBA00006432"/>
    </source>
</evidence>
<dbReference type="PROSITE" id="PS00455">
    <property type="entry name" value="AMP_BINDING"/>
    <property type="match status" value="1"/>
</dbReference>
<dbReference type="Pfam" id="PF00501">
    <property type="entry name" value="AMP-binding"/>
    <property type="match status" value="1"/>
</dbReference>
<keyword evidence="9" id="KW-1185">Reference proteome</keyword>
<dbReference type="OrthoDB" id="9803968at2"/>
<accession>A0A3A5H4I3</accession>
<dbReference type="PANTHER" id="PTHR43272">
    <property type="entry name" value="LONG-CHAIN-FATTY-ACID--COA LIGASE"/>
    <property type="match status" value="1"/>
</dbReference>
<reference evidence="9" key="1">
    <citation type="submission" date="2018-09" db="EMBL/GenBank/DDBJ databases">
        <authorList>
            <person name="Zhu H."/>
        </authorList>
    </citation>
    <scope>NUCLEOTIDE SEQUENCE [LARGE SCALE GENOMIC DNA]</scope>
    <source>
        <strain evidence="9">K1W22B-1</strain>
    </source>
</reference>
<gene>
    <name evidence="8" type="ORF">D4739_04860</name>
</gene>
<dbReference type="PANTHER" id="PTHR43272:SF32">
    <property type="entry name" value="AMP-DEPENDENT SYNTHETASE_LIGASE DOMAIN-CONTAINING PROTEIN"/>
    <property type="match status" value="1"/>
</dbReference>
<protein>
    <recommendedName>
        <fullName evidence="6">Acyl-CoA synthetase</fullName>
    </recommendedName>
</protein>
<evidence type="ECO:0000256" key="3">
    <source>
        <dbReference type="ARBA" id="ARBA00022832"/>
    </source>
</evidence>
<evidence type="ECO:0000259" key="7">
    <source>
        <dbReference type="Pfam" id="PF00501"/>
    </source>
</evidence>
<sequence length="611" mass="67668">MTTTVATRIRDRAQSTPNAVALRRKDLGVWHEITWAEYWEEILLAGHALLALGVEPGDRVAIQSEGRPEWLYLDIATVAVRGITVGLYPTNPAAEVRYLLSHSGARVHLAEDQEQLDKALEVLDDCPTLDRIVYVEPRGIAHRYDDERLLAWTDLRQLGEEHRAAHPGAVEQRMSGALDDDVMTLVYTSGTTGPPKGAMLTVGNVEWAMHTVIEEGGFVSPPPNPKDLTLCYLPLCHVAERVFTTWYNACAGTQVNFAESIDTVPQNLREVQPTLLLAVPRIWEKLLAATRIRLESATRGKRIWAHFWLARAHWIGEQKAANGGRHTFATRLVYAVGWVLFFRPLLDRLGLRRVRYALCGAAPVAPDVLTFFMGIGVPVVEVYGMTENTAVATGNRPGRVKVGTVGEAHAGVELRIDEQTGEILTRHPAVFAGYWRDPENTAATVDADGWLHTGDVGELVDGTHLRITDRMKDIIITAGGKNISPSEIENALKASPYIKEAVVLGDGRSYLTALIGIELDTVSQWASRKRLGFTTYRDLTEKPEVLALVQQAVDAVNAVHNPVEQIKKFRMLPKELDHEDGELTATQKVKRSAINQTFQDLVESMYAGVRS</sequence>
<dbReference type="SUPFAM" id="SSF56801">
    <property type="entry name" value="Acetyl-CoA synthetase-like"/>
    <property type="match status" value="1"/>
</dbReference>
<dbReference type="InterPro" id="IPR042099">
    <property type="entry name" value="ANL_N_sf"/>
</dbReference>
<dbReference type="EMBL" id="QYRP01000002">
    <property type="protein sequence ID" value="RJS45613.1"/>
    <property type="molecule type" value="Genomic_DNA"/>
</dbReference>
<dbReference type="Pfam" id="PF23562">
    <property type="entry name" value="AMP-binding_C_3"/>
    <property type="match status" value="1"/>
</dbReference>
<dbReference type="Gene3D" id="3.40.50.12780">
    <property type="entry name" value="N-terminal domain of ligase-like"/>
    <property type="match status" value="2"/>
</dbReference>
<evidence type="ECO:0000256" key="4">
    <source>
        <dbReference type="ARBA" id="ARBA00023098"/>
    </source>
</evidence>
<name>A0A3A5H4I3_9ACTN</name>